<dbReference type="InterPro" id="IPR035994">
    <property type="entry name" value="Nucleoside_phosphorylase_sf"/>
</dbReference>
<keyword evidence="7" id="KW-0326">Glycosidase</keyword>
<evidence type="ECO:0000256" key="1">
    <source>
        <dbReference type="ARBA" id="ARBA00004945"/>
    </source>
</evidence>
<dbReference type="RefSeq" id="WP_205458115.1">
    <property type="nucleotide sequence ID" value="NZ_JAFHKK010000003.1"/>
</dbReference>
<evidence type="ECO:0000313" key="7">
    <source>
        <dbReference type="EMBL" id="MBN2963680.1"/>
    </source>
</evidence>
<dbReference type="EMBL" id="JAFHKK010000003">
    <property type="protein sequence ID" value="MBN2963680.1"/>
    <property type="molecule type" value="Genomic_DNA"/>
</dbReference>
<evidence type="ECO:0000259" key="6">
    <source>
        <dbReference type="Pfam" id="PF01048"/>
    </source>
</evidence>
<keyword evidence="8" id="KW-1185">Reference proteome</keyword>
<protein>
    <recommendedName>
        <fullName evidence="2">adenosylhomocysteine nucleosidase</fullName>
        <ecNumber evidence="2">3.2.2.9</ecNumber>
    </recommendedName>
</protein>
<keyword evidence="3" id="KW-0028">Amino-acid biosynthesis</keyword>
<name>A0ABS2WQ31_9BACT</name>
<reference evidence="7" key="1">
    <citation type="submission" date="2021-02" db="EMBL/GenBank/DDBJ databases">
        <title>Sulfurospirillum tamanensis sp. nov.</title>
        <authorList>
            <person name="Frolova A."/>
            <person name="Merkel A."/>
            <person name="Slobodkin A."/>
        </authorList>
    </citation>
    <scope>NUCLEOTIDE SEQUENCE</scope>
    <source>
        <strain evidence="7">T05b</strain>
    </source>
</reference>
<evidence type="ECO:0000256" key="2">
    <source>
        <dbReference type="ARBA" id="ARBA00011974"/>
    </source>
</evidence>
<evidence type="ECO:0000313" key="8">
    <source>
        <dbReference type="Proteomes" id="UP000703590"/>
    </source>
</evidence>
<dbReference type="SUPFAM" id="SSF53167">
    <property type="entry name" value="Purine and uridine phosphorylases"/>
    <property type="match status" value="1"/>
</dbReference>
<gene>
    <name evidence="7" type="ORF">JWV37_02715</name>
</gene>
<proteinExistence type="predicted"/>
<dbReference type="NCBIfam" id="NF004079">
    <property type="entry name" value="PRK05584.1"/>
    <property type="match status" value="1"/>
</dbReference>
<keyword evidence="5" id="KW-0486">Methionine biosynthesis</keyword>
<dbReference type="PANTHER" id="PTHR46832:SF1">
    <property type="entry name" value="5'-METHYLTHIOADENOSINE_S-ADENOSYLHOMOCYSTEINE NUCLEOSIDASE"/>
    <property type="match status" value="1"/>
</dbReference>
<feature type="domain" description="Nucleoside phosphorylase" evidence="6">
    <location>
        <begin position="2"/>
        <end position="234"/>
    </location>
</feature>
<dbReference type="PANTHER" id="PTHR46832">
    <property type="entry name" value="5'-METHYLTHIOADENOSINE/S-ADENOSYLHOMOCYSTEINE NUCLEOSIDASE"/>
    <property type="match status" value="1"/>
</dbReference>
<reference evidence="7" key="2">
    <citation type="submission" date="2021-02" db="EMBL/GenBank/DDBJ databases">
        <authorList>
            <person name="Merkel A.Y."/>
        </authorList>
    </citation>
    <scope>NUCLEOTIDE SEQUENCE</scope>
    <source>
        <strain evidence="7">T05b</strain>
    </source>
</reference>
<comment type="pathway">
    <text evidence="1">Amino-acid biosynthesis; L-methionine biosynthesis via salvage pathway; S-methyl-5-thio-alpha-D-ribose 1-phosphate from S-methyl-5'-thioadenosine (hydrolase route): step 1/2.</text>
</comment>
<organism evidence="7 8">
    <name type="scientific">Sulfurospirillum tamanense</name>
    <dbReference type="NCBI Taxonomy" id="2813362"/>
    <lineage>
        <taxon>Bacteria</taxon>
        <taxon>Pseudomonadati</taxon>
        <taxon>Campylobacterota</taxon>
        <taxon>Epsilonproteobacteria</taxon>
        <taxon>Campylobacterales</taxon>
        <taxon>Sulfurospirillaceae</taxon>
        <taxon>Sulfurospirillum</taxon>
    </lineage>
</organism>
<sequence>MKIAIMGAMLEEIEPFLTHSAHEPLLANFRKTSKLRYGGNTYHEGKYKDLDIVLAYSKIGKVNATLTAATLLEKFGADMLLFTGVAGAVNSALSIGDLVAATALCQHDLDISIFGHPHGFVPEGAVYVKPATQLLALADRVAKAKGVALRHGIIATGDQFIASSERKAWVAQTFQADAIEMEGAAVAVVCDALEVPFFILRAISDAADMEAQFDFDAFLKESAKISSSFVIAMLEELSHG</sequence>
<dbReference type="Proteomes" id="UP000703590">
    <property type="component" value="Unassembled WGS sequence"/>
</dbReference>
<evidence type="ECO:0000256" key="5">
    <source>
        <dbReference type="ARBA" id="ARBA00023167"/>
    </source>
</evidence>
<dbReference type="GO" id="GO:0008782">
    <property type="term" value="F:adenosylhomocysteine nucleosidase activity"/>
    <property type="evidence" value="ECO:0007669"/>
    <property type="project" value="UniProtKB-EC"/>
</dbReference>
<dbReference type="CDD" id="cd09008">
    <property type="entry name" value="MTAN"/>
    <property type="match status" value="1"/>
</dbReference>
<evidence type="ECO:0000256" key="4">
    <source>
        <dbReference type="ARBA" id="ARBA00022801"/>
    </source>
</evidence>
<dbReference type="Pfam" id="PF01048">
    <property type="entry name" value="PNP_UDP_1"/>
    <property type="match status" value="1"/>
</dbReference>
<dbReference type="NCBIfam" id="TIGR01704">
    <property type="entry name" value="MTA_SAH-Nsdase"/>
    <property type="match status" value="1"/>
</dbReference>
<keyword evidence="4 7" id="KW-0378">Hydrolase</keyword>
<comment type="caution">
    <text evidence="7">The sequence shown here is derived from an EMBL/GenBank/DDBJ whole genome shotgun (WGS) entry which is preliminary data.</text>
</comment>
<dbReference type="Gene3D" id="3.40.50.1580">
    <property type="entry name" value="Nucleoside phosphorylase domain"/>
    <property type="match status" value="1"/>
</dbReference>
<dbReference type="EC" id="3.2.2.9" evidence="2"/>
<dbReference type="InterPro" id="IPR010049">
    <property type="entry name" value="MTA_SAH_Nsdase"/>
</dbReference>
<accession>A0ABS2WQ31</accession>
<dbReference type="InterPro" id="IPR000845">
    <property type="entry name" value="Nucleoside_phosphorylase_d"/>
</dbReference>
<evidence type="ECO:0000256" key="3">
    <source>
        <dbReference type="ARBA" id="ARBA00022605"/>
    </source>
</evidence>